<feature type="signal peptide" evidence="1">
    <location>
        <begin position="1"/>
        <end position="21"/>
    </location>
</feature>
<sequence>MRRLARWLLIGCALFGFNAFAQDPVQGVFVNANTSQEVIDKAIDAGIEKMNFIKRPIARSRLKKTNPLYERIEVGNDGSQISVRFDAGKPVVMPANGSTVKWTRDDGEVFDVSALATGSKLQQTFKAEDGQRVNEFDVAADGTLTLRVTLTSPQLPAPVRYVLTYKRG</sequence>
<gene>
    <name evidence="2" type="ORF">HNQ60_002114</name>
</gene>
<feature type="chain" id="PRO_5032696700" evidence="1">
    <location>
        <begin position="22"/>
        <end position="168"/>
    </location>
</feature>
<evidence type="ECO:0000313" key="2">
    <source>
        <dbReference type="EMBL" id="MBB6093236.1"/>
    </source>
</evidence>
<keyword evidence="1" id="KW-0732">Signal</keyword>
<dbReference type="AlphaFoldDB" id="A0A841HK82"/>
<dbReference type="EMBL" id="JACHHZ010000002">
    <property type="protein sequence ID" value="MBB6093236.1"/>
    <property type="molecule type" value="Genomic_DNA"/>
</dbReference>
<keyword evidence="3" id="KW-1185">Reference proteome</keyword>
<evidence type="ECO:0000313" key="3">
    <source>
        <dbReference type="Proteomes" id="UP000588068"/>
    </source>
</evidence>
<proteinExistence type="predicted"/>
<dbReference type="Proteomes" id="UP000588068">
    <property type="component" value="Unassembled WGS sequence"/>
</dbReference>
<name>A0A841HK82_9GAMM</name>
<organism evidence="2 3">
    <name type="scientific">Povalibacter uvarum</name>
    <dbReference type="NCBI Taxonomy" id="732238"/>
    <lineage>
        <taxon>Bacteria</taxon>
        <taxon>Pseudomonadati</taxon>
        <taxon>Pseudomonadota</taxon>
        <taxon>Gammaproteobacteria</taxon>
        <taxon>Steroidobacterales</taxon>
        <taxon>Steroidobacteraceae</taxon>
        <taxon>Povalibacter</taxon>
    </lineage>
</organism>
<comment type="caution">
    <text evidence="2">The sequence shown here is derived from an EMBL/GenBank/DDBJ whole genome shotgun (WGS) entry which is preliminary data.</text>
</comment>
<reference evidence="2 3" key="1">
    <citation type="submission" date="2020-08" db="EMBL/GenBank/DDBJ databases">
        <title>Genomic Encyclopedia of Type Strains, Phase IV (KMG-IV): sequencing the most valuable type-strain genomes for metagenomic binning, comparative biology and taxonomic classification.</title>
        <authorList>
            <person name="Goeker M."/>
        </authorList>
    </citation>
    <scope>NUCLEOTIDE SEQUENCE [LARGE SCALE GENOMIC DNA]</scope>
    <source>
        <strain evidence="2 3">DSM 26723</strain>
    </source>
</reference>
<accession>A0A841HK82</accession>
<evidence type="ECO:0000256" key="1">
    <source>
        <dbReference type="SAM" id="SignalP"/>
    </source>
</evidence>
<dbReference type="RefSeq" id="WP_184331386.1">
    <property type="nucleotide sequence ID" value="NZ_JACHHZ010000002.1"/>
</dbReference>
<protein>
    <submittedName>
        <fullName evidence="2">Uncharacterized protein</fullName>
    </submittedName>
</protein>